<dbReference type="InterPro" id="IPR036812">
    <property type="entry name" value="NAD(P)_OxRdtase_dom_sf"/>
</dbReference>
<proteinExistence type="inferred from homology"/>
<protein>
    <recommendedName>
        <fullName evidence="5">NADP-dependent oxidoreductase domain-containing protein</fullName>
    </recommendedName>
</protein>
<dbReference type="InterPro" id="IPR020471">
    <property type="entry name" value="AKR"/>
</dbReference>
<feature type="domain" description="NADP-dependent oxidoreductase" evidence="5">
    <location>
        <begin position="19"/>
        <end position="194"/>
    </location>
</feature>
<dbReference type="PROSITE" id="PS00063">
    <property type="entry name" value="ALDOKETO_REDUCTASE_3"/>
    <property type="match status" value="1"/>
</dbReference>
<evidence type="ECO:0000313" key="7">
    <source>
        <dbReference type="Proteomes" id="UP001189429"/>
    </source>
</evidence>
<dbReference type="SUPFAM" id="SSF51430">
    <property type="entry name" value="NAD(P)-linked oxidoreductase"/>
    <property type="match status" value="1"/>
</dbReference>
<evidence type="ECO:0000256" key="1">
    <source>
        <dbReference type="ARBA" id="ARBA00007905"/>
    </source>
</evidence>
<dbReference type="PANTHER" id="PTHR43827:SF3">
    <property type="entry name" value="NADP-DEPENDENT OXIDOREDUCTASE DOMAIN-CONTAINING PROTEIN"/>
    <property type="match status" value="1"/>
</dbReference>
<accession>A0ABN9UAN9</accession>
<comment type="caution">
    <text evidence="6">The sequence shown here is derived from an EMBL/GenBank/DDBJ whole genome shotgun (WGS) entry which is preliminary data.</text>
</comment>
<keyword evidence="3" id="KW-0560">Oxidoreductase</keyword>
<evidence type="ECO:0000256" key="4">
    <source>
        <dbReference type="SAM" id="SignalP"/>
    </source>
</evidence>
<dbReference type="Gene3D" id="3.20.20.100">
    <property type="entry name" value="NADP-dependent oxidoreductase domain"/>
    <property type="match status" value="1"/>
</dbReference>
<comment type="similarity">
    <text evidence="1">Belongs to the aldo/keto reductase family.</text>
</comment>
<evidence type="ECO:0000259" key="5">
    <source>
        <dbReference type="Pfam" id="PF00248"/>
    </source>
</evidence>
<dbReference type="InterPro" id="IPR023210">
    <property type="entry name" value="NADP_OxRdtase_dom"/>
</dbReference>
<reference evidence="6" key="1">
    <citation type="submission" date="2023-10" db="EMBL/GenBank/DDBJ databases">
        <authorList>
            <person name="Chen Y."/>
            <person name="Shah S."/>
            <person name="Dougan E. K."/>
            <person name="Thang M."/>
            <person name="Chan C."/>
        </authorList>
    </citation>
    <scope>NUCLEOTIDE SEQUENCE [LARGE SCALE GENOMIC DNA]</scope>
</reference>
<feature type="chain" id="PRO_5045351536" description="NADP-dependent oxidoreductase domain-containing protein" evidence="4">
    <location>
        <begin position="27"/>
        <end position="211"/>
    </location>
</feature>
<keyword evidence="7" id="KW-1185">Reference proteome</keyword>
<sequence>MKKVPSGFHAFWAALINVIHWPGCKTGWPLPRGATAPADWTPKMRDTGTWRAMEDLYEAGKVKAIGVTNYSVRHLKQLLKTCRVKPMVNQVEFHPRLVQTELLEFCAEHGISVQAYASLGSGDAKQAESFFAFPEVQAAAAAHGMTPAQVLLRWATQKGCHVVPKSSNPKRIKENADIFGAKLTKSEMKAIDALHTGTRYAWKGLDPDTIK</sequence>
<feature type="signal peptide" evidence="4">
    <location>
        <begin position="1"/>
        <end position="26"/>
    </location>
</feature>
<keyword evidence="4" id="KW-0732">Signal</keyword>
<evidence type="ECO:0000313" key="6">
    <source>
        <dbReference type="EMBL" id="CAK0856171.1"/>
    </source>
</evidence>
<dbReference type="InterPro" id="IPR018170">
    <property type="entry name" value="Aldo/ket_reductase_CS"/>
</dbReference>
<name>A0ABN9UAN9_9DINO</name>
<gene>
    <name evidence="6" type="ORF">PCOR1329_LOCUS46627</name>
</gene>
<evidence type="ECO:0000256" key="2">
    <source>
        <dbReference type="ARBA" id="ARBA00022857"/>
    </source>
</evidence>
<organism evidence="6 7">
    <name type="scientific">Prorocentrum cordatum</name>
    <dbReference type="NCBI Taxonomy" id="2364126"/>
    <lineage>
        <taxon>Eukaryota</taxon>
        <taxon>Sar</taxon>
        <taxon>Alveolata</taxon>
        <taxon>Dinophyceae</taxon>
        <taxon>Prorocentrales</taxon>
        <taxon>Prorocentraceae</taxon>
        <taxon>Prorocentrum</taxon>
    </lineage>
</organism>
<dbReference type="PRINTS" id="PR00069">
    <property type="entry name" value="ALDKETRDTASE"/>
</dbReference>
<keyword evidence="2" id="KW-0521">NADP</keyword>
<dbReference type="Proteomes" id="UP001189429">
    <property type="component" value="Unassembled WGS sequence"/>
</dbReference>
<dbReference type="EMBL" id="CAUYUJ010015612">
    <property type="protein sequence ID" value="CAK0856171.1"/>
    <property type="molecule type" value="Genomic_DNA"/>
</dbReference>
<dbReference type="Pfam" id="PF00248">
    <property type="entry name" value="Aldo_ket_red"/>
    <property type="match status" value="1"/>
</dbReference>
<evidence type="ECO:0000256" key="3">
    <source>
        <dbReference type="ARBA" id="ARBA00023002"/>
    </source>
</evidence>
<dbReference type="PANTHER" id="PTHR43827">
    <property type="entry name" value="2,5-DIKETO-D-GLUCONIC ACID REDUCTASE"/>
    <property type="match status" value="1"/>
</dbReference>